<gene>
    <name evidence="1" type="ORF">FSB76_22715</name>
</gene>
<dbReference type="AlphaFoldDB" id="A0A5B8W489"/>
<dbReference type="Pfam" id="PF00106">
    <property type="entry name" value="adh_short"/>
    <property type="match status" value="1"/>
</dbReference>
<organism evidence="1 2">
    <name type="scientific">Mucilaginibacter ginsenosidivorax</name>
    <dbReference type="NCBI Taxonomy" id="862126"/>
    <lineage>
        <taxon>Bacteria</taxon>
        <taxon>Pseudomonadati</taxon>
        <taxon>Bacteroidota</taxon>
        <taxon>Sphingobacteriia</taxon>
        <taxon>Sphingobacteriales</taxon>
        <taxon>Sphingobacteriaceae</taxon>
        <taxon>Mucilaginibacter</taxon>
    </lineage>
</organism>
<dbReference type="PANTHER" id="PTHR43975">
    <property type="entry name" value="ZGC:101858"/>
    <property type="match status" value="1"/>
</dbReference>
<dbReference type="Gene3D" id="3.40.50.720">
    <property type="entry name" value="NAD(P)-binding Rossmann-like Domain"/>
    <property type="match status" value="1"/>
</dbReference>
<dbReference type="PANTHER" id="PTHR43975:SF2">
    <property type="entry name" value="EG:BACR7A4.14 PROTEIN-RELATED"/>
    <property type="match status" value="1"/>
</dbReference>
<proteinExistence type="predicted"/>
<keyword evidence="2" id="KW-1185">Reference proteome</keyword>
<dbReference type="KEGG" id="mgk:FSB76_22715"/>
<name>A0A5B8W489_9SPHI</name>
<protein>
    <submittedName>
        <fullName evidence="1">SDR family NAD(P)-dependent oxidoreductase</fullName>
    </submittedName>
</protein>
<evidence type="ECO:0000313" key="1">
    <source>
        <dbReference type="EMBL" id="QEC78621.1"/>
    </source>
</evidence>
<reference evidence="1 2" key="1">
    <citation type="journal article" date="2013" name="J. Microbiol.">
        <title>Mucilaginibacter ginsenosidivorax sp. nov., with ginsenoside converting activity isolated from sediment.</title>
        <authorList>
            <person name="Kim J.K."/>
            <person name="Choi T.E."/>
            <person name="Liu Q.M."/>
            <person name="Park H.Y."/>
            <person name="Yi T.H."/>
            <person name="Yoon M.H."/>
            <person name="Kim S.C."/>
            <person name="Im W.T."/>
        </authorList>
    </citation>
    <scope>NUCLEOTIDE SEQUENCE [LARGE SCALE GENOMIC DNA]</scope>
    <source>
        <strain evidence="1 2">KHI28</strain>
    </source>
</reference>
<dbReference type="EMBL" id="CP042437">
    <property type="protein sequence ID" value="QEC78621.1"/>
    <property type="molecule type" value="Genomic_DNA"/>
</dbReference>
<dbReference type="RefSeq" id="WP_147057437.1">
    <property type="nucleotide sequence ID" value="NZ_CP042437.1"/>
</dbReference>
<dbReference type="Proteomes" id="UP000321362">
    <property type="component" value="Chromosome"/>
</dbReference>
<evidence type="ECO:0000313" key="2">
    <source>
        <dbReference type="Proteomes" id="UP000321362"/>
    </source>
</evidence>
<dbReference type="InterPro" id="IPR036291">
    <property type="entry name" value="NAD(P)-bd_dom_sf"/>
</dbReference>
<dbReference type="InterPro" id="IPR002347">
    <property type="entry name" value="SDR_fam"/>
</dbReference>
<sequence length="88" mass="9050">MNTLNQKIAIVAGGNGGIGYATAKLFKAKDATVIVTGRNSSAINKVASALAVTGYKSHQGDLNSYNSSFITGIKIPINGGLLVKPVMQ</sequence>
<accession>A0A5B8W489</accession>
<dbReference type="OrthoDB" id="9803333at2"/>
<dbReference type="SUPFAM" id="SSF51735">
    <property type="entry name" value="NAD(P)-binding Rossmann-fold domains"/>
    <property type="match status" value="1"/>
</dbReference>